<keyword evidence="8" id="KW-1185">Reference proteome</keyword>
<dbReference type="STRING" id="684552.SAMN04489719_1644"/>
<reference evidence="8" key="1">
    <citation type="submission" date="2016-10" db="EMBL/GenBank/DDBJ databases">
        <authorList>
            <person name="Varghese N."/>
            <person name="Submissions S."/>
        </authorList>
    </citation>
    <scope>NUCLEOTIDE SEQUENCE [LARGE SCALE GENOMIC DNA]</scope>
    <source>
        <strain evidence="8">DSM 22965</strain>
    </source>
</reference>
<dbReference type="OrthoDB" id="3185659at2"/>
<proteinExistence type="inferred from homology"/>
<dbReference type="RefSeq" id="WP_092666561.1">
    <property type="nucleotide sequence ID" value="NZ_LT629734.1"/>
</dbReference>
<dbReference type="InterPro" id="IPR008927">
    <property type="entry name" value="6-PGluconate_DH-like_C_sf"/>
</dbReference>
<evidence type="ECO:0000259" key="6">
    <source>
        <dbReference type="Pfam" id="PF14833"/>
    </source>
</evidence>
<name>A0A1H1PUB2_9MICO</name>
<dbReference type="SUPFAM" id="SSF51735">
    <property type="entry name" value="NAD(P)-binding Rossmann-fold domains"/>
    <property type="match status" value="1"/>
</dbReference>
<dbReference type="SUPFAM" id="SSF48179">
    <property type="entry name" value="6-phosphogluconate dehydrogenase C-terminal domain-like"/>
    <property type="match status" value="1"/>
</dbReference>
<evidence type="ECO:0000313" key="7">
    <source>
        <dbReference type="EMBL" id="SDS14607.1"/>
    </source>
</evidence>
<dbReference type="PIRSF" id="PIRSF000103">
    <property type="entry name" value="HIBADH"/>
    <property type="match status" value="1"/>
</dbReference>
<evidence type="ECO:0000256" key="3">
    <source>
        <dbReference type="ARBA" id="ARBA00023027"/>
    </source>
</evidence>
<feature type="active site" evidence="4">
    <location>
        <position position="171"/>
    </location>
</feature>
<sequence>MSRAAQRIAVIGAGAMGLPIARRLHEAGHDVIAVDPFEPQRERIAALGMVAASHVDELPERDVAVLMVVSAEQVDEVVASAYMRGDRAPSHVIVMSTIGPDAVRATAGALQSCGIAVIDCPVTGGIAGAEAGTLVQLVGADRAALEAVRPLLERLGRIEHVGAVGDGQSMKLVNNHLACVNATAVAETINFARALELPLDRVFEILRSGAAQSWMLESRFLRMAQPRDERATDTVTAIIAKDSTLIREAAREAGAVIPLLDETWDVYRRAVEQGWAKEDDACIADPPVAQGRLAGGPASEPSP</sequence>
<dbReference type="PANTHER" id="PTHR43060">
    <property type="entry name" value="3-HYDROXYISOBUTYRATE DEHYDROGENASE-LIKE 1, MITOCHONDRIAL-RELATED"/>
    <property type="match status" value="1"/>
</dbReference>
<evidence type="ECO:0000256" key="4">
    <source>
        <dbReference type="PIRSR" id="PIRSR000103-1"/>
    </source>
</evidence>
<comment type="similarity">
    <text evidence="1">Belongs to the HIBADH-related family.</text>
</comment>
<dbReference type="GO" id="GO:0016491">
    <property type="term" value="F:oxidoreductase activity"/>
    <property type="evidence" value="ECO:0007669"/>
    <property type="project" value="UniProtKB-KW"/>
</dbReference>
<dbReference type="InterPro" id="IPR036291">
    <property type="entry name" value="NAD(P)-bd_dom_sf"/>
</dbReference>
<dbReference type="Pfam" id="PF03446">
    <property type="entry name" value="NAD_binding_2"/>
    <property type="match status" value="1"/>
</dbReference>
<dbReference type="InterPro" id="IPR006115">
    <property type="entry name" value="6PGDH_NADP-bd"/>
</dbReference>
<keyword evidence="3" id="KW-0520">NAD</keyword>
<dbReference type="GO" id="GO:0051287">
    <property type="term" value="F:NAD binding"/>
    <property type="evidence" value="ECO:0007669"/>
    <property type="project" value="InterPro"/>
</dbReference>
<dbReference type="Gene3D" id="1.10.1040.10">
    <property type="entry name" value="N-(1-d-carboxylethyl)-l-norvaline Dehydrogenase, domain 2"/>
    <property type="match status" value="1"/>
</dbReference>
<dbReference type="PANTHER" id="PTHR43060:SF15">
    <property type="entry name" value="3-HYDROXYISOBUTYRATE DEHYDROGENASE-LIKE 1, MITOCHONDRIAL-RELATED"/>
    <property type="match status" value="1"/>
</dbReference>
<gene>
    <name evidence="7" type="ORF">SAMN04489719_1644</name>
</gene>
<accession>A0A1H1PUB2</accession>
<evidence type="ECO:0000256" key="2">
    <source>
        <dbReference type="ARBA" id="ARBA00023002"/>
    </source>
</evidence>
<evidence type="ECO:0000313" key="8">
    <source>
        <dbReference type="Proteomes" id="UP000199649"/>
    </source>
</evidence>
<dbReference type="InterPro" id="IPR029154">
    <property type="entry name" value="HIBADH-like_NADP-bd"/>
</dbReference>
<evidence type="ECO:0000259" key="5">
    <source>
        <dbReference type="Pfam" id="PF03446"/>
    </source>
</evidence>
<dbReference type="GO" id="GO:0050661">
    <property type="term" value="F:NADP binding"/>
    <property type="evidence" value="ECO:0007669"/>
    <property type="project" value="InterPro"/>
</dbReference>
<organism evidence="7 8">
    <name type="scientific">Agrococcus carbonis</name>
    <dbReference type="NCBI Taxonomy" id="684552"/>
    <lineage>
        <taxon>Bacteria</taxon>
        <taxon>Bacillati</taxon>
        <taxon>Actinomycetota</taxon>
        <taxon>Actinomycetes</taxon>
        <taxon>Micrococcales</taxon>
        <taxon>Microbacteriaceae</taxon>
        <taxon>Agrococcus</taxon>
    </lineage>
</organism>
<dbReference type="AlphaFoldDB" id="A0A1H1PUB2"/>
<keyword evidence="2" id="KW-0560">Oxidoreductase</keyword>
<feature type="domain" description="3-hydroxyisobutyrate dehydrogenase-like NAD-binding" evidence="6">
    <location>
        <begin position="165"/>
        <end position="283"/>
    </location>
</feature>
<dbReference type="Proteomes" id="UP000199649">
    <property type="component" value="Chromosome I"/>
</dbReference>
<dbReference type="InterPro" id="IPR015815">
    <property type="entry name" value="HIBADH-related"/>
</dbReference>
<dbReference type="Pfam" id="PF14833">
    <property type="entry name" value="NAD_binding_11"/>
    <property type="match status" value="1"/>
</dbReference>
<evidence type="ECO:0000256" key="1">
    <source>
        <dbReference type="ARBA" id="ARBA00009080"/>
    </source>
</evidence>
<feature type="domain" description="6-phosphogluconate dehydrogenase NADP-binding" evidence="5">
    <location>
        <begin position="7"/>
        <end position="158"/>
    </location>
</feature>
<dbReference type="InterPro" id="IPR013328">
    <property type="entry name" value="6PGD_dom2"/>
</dbReference>
<dbReference type="Gene3D" id="3.40.50.720">
    <property type="entry name" value="NAD(P)-binding Rossmann-like Domain"/>
    <property type="match status" value="1"/>
</dbReference>
<protein>
    <submittedName>
        <fullName evidence="7">3-hydroxyisobutyrate dehydrogenase</fullName>
    </submittedName>
</protein>
<dbReference type="EMBL" id="LT629734">
    <property type="protein sequence ID" value="SDS14607.1"/>
    <property type="molecule type" value="Genomic_DNA"/>
</dbReference>